<name>A0ABS2GQS8_9FIRM</name>
<dbReference type="PROSITE" id="PS01223">
    <property type="entry name" value="PROA"/>
    <property type="match status" value="1"/>
</dbReference>
<dbReference type="Gene3D" id="3.40.605.10">
    <property type="entry name" value="Aldehyde Dehydrogenase, Chain A, domain 1"/>
    <property type="match status" value="1"/>
</dbReference>
<organism evidence="9 10">
    <name type="scientific">Hydrogenoanaerobacterium saccharovorans</name>
    <dbReference type="NCBI Taxonomy" id="474960"/>
    <lineage>
        <taxon>Bacteria</taxon>
        <taxon>Bacillati</taxon>
        <taxon>Bacillota</taxon>
        <taxon>Clostridia</taxon>
        <taxon>Eubacteriales</taxon>
        <taxon>Oscillospiraceae</taxon>
        <taxon>Hydrogenoanaerobacterium</taxon>
    </lineage>
</organism>
<protein>
    <recommendedName>
        <fullName evidence="7">Gamma-glutamyl phosphate reductase</fullName>
        <shortName evidence="7">GPR</shortName>
        <ecNumber evidence="7">1.2.1.41</ecNumber>
    </recommendedName>
    <alternativeName>
        <fullName evidence="7">Glutamate-5-semialdehyde dehydrogenase</fullName>
    </alternativeName>
    <alternativeName>
        <fullName evidence="7">Glutamyl-gamma-semialdehyde dehydrogenase</fullName>
        <shortName evidence="7">GSA dehydrogenase</shortName>
    </alternativeName>
</protein>
<keyword evidence="3 7" id="KW-0641">Proline biosynthesis</keyword>
<comment type="caution">
    <text evidence="9">The sequence shown here is derived from an EMBL/GenBank/DDBJ whole genome shotgun (WGS) entry which is preliminary data.</text>
</comment>
<dbReference type="PIRSF" id="PIRSF000151">
    <property type="entry name" value="GPR"/>
    <property type="match status" value="1"/>
</dbReference>
<keyword evidence="10" id="KW-1185">Reference proteome</keyword>
<keyword evidence="7" id="KW-0963">Cytoplasm</keyword>
<comment type="subcellular location">
    <subcellularLocation>
        <location evidence="7">Cytoplasm</location>
    </subcellularLocation>
</comment>
<evidence type="ECO:0000259" key="8">
    <source>
        <dbReference type="Pfam" id="PF00171"/>
    </source>
</evidence>
<evidence type="ECO:0000256" key="5">
    <source>
        <dbReference type="ARBA" id="ARBA00023002"/>
    </source>
</evidence>
<dbReference type="InterPro" id="IPR015590">
    <property type="entry name" value="Aldehyde_DH_dom"/>
</dbReference>
<dbReference type="EC" id="1.2.1.41" evidence="7"/>
<dbReference type="InterPro" id="IPR016161">
    <property type="entry name" value="Ald_DH/histidinol_DH"/>
</dbReference>
<feature type="domain" description="Aldehyde dehydrogenase" evidence="8">
    <location>
        <begin position="10"/>
        <end position="280"/>
    </location>
</feature>
<dbReference type="InterPro" id="IPR020593">
    <property type="entry name" value="G-glutamylP_reductase_CS"/>
</dbReference>
<evidence type="ECO:0000256" key="6">
    <source>
        <dbReference type="ARBA" id="ARBA00049024"/>
    </source>
</evidence>
<evidence type="ECO:0000313" key="10">
    <source>
        <dbReference type="Proteomes" id="UP000724149"/>
    </source>
</evidence>
<sequence>MNADLIRLGENARRAAGALMVAAAPAKNAALEAIARTLEENAAEIFAANAEDIAAGKASGIAPNLLDRMLLDEKRLAGIVKGVRQVAALKDPIGEVLHAETLPNGLIVSQMRVPLGVVGMIYEARPNVTVDAAVLCLKSGNAVILRGSKDILRSNICLVKLMRQALTEAGLDPDCIALVEDPSRETATAFMKLSGYLDVLIPRGGAGLIRSTVENATVPVIETGTGNCHVYVDKDADLEKALPILMNAKTQRTSVCNACESLLIHRAVADAFGPAAVKALLEKGVVIHGDETARTWDSHILPATEEDYYKEYLALELSVKVVDSAEEAIAHINKYSTKHSDCIVSENYTTVKKFLLGVDSACVYANASTRFSDGFEFGLGAEIGISTQKLHARGPMGLTALTTYKYVVLGEGQVRG</sequence>
<dbReference type="PANTHER" id="PTHR11063:SF8">
    <property type="entry name" value="DELTA-1-PYRROLINE-5-CARBOXYLATE SYNTHASE"/>
    <property type="match status" value="1"/>
</dbReference>
<dbReference type="PANTHER" id="PTHR11063">
    <property type="entry name" value="GLUTAMATE SEMIALDEHYDE DEHYDROGENASE"/>
    <property type="match status" value="1"/>
</dbReference>
<dbReference type="Pfam" id="PF00171">
    <property type="entry name" value="Aldedh"/>
    <property type="match status" value="1"/>
</dbReference>
<evidence type="ECO:0000256" key="7">
    <source>
        <dbReference type="HAMAP-Rule" id="MF_00412"/>
    </source>
</evidence>
<gene>
    <name evidence="7" type="primary">proA</name>
    <name evidence="9" type="ORF">H9X81_09180</name>
</gene>
<dbReference type="EMBL" id="JACSNR010000009">
    <property type="protein sequence ID" value="MBM6923855.1"/>
    <property type="molecule type" value="Genomic_DNA"/>
</dbReference>
<evidence type="ECO:0000256" key="1">
    <source>
        <dbReference type="ARBA" id="ARBA00004985"/>
    </source>
</evidence>
<accession>A0ABS2GQS8</accession>
<dbReference type="InterPro" id="IPR016162">
    <property type="entry name" value="Ald_DH_N"/>
</dbReference>
<dbReference type="NCBIfam" id="TIGR00407">
    <property type="entry name" value="proA"/>
    <property type="match status" value="1"/>
</dbReference>
<evidence type="ECO:0000313" key="9">
    <source>
        <dbReference type="EMBL" id="MBM6923855.1"/>
    </source>
</evidence>
<evidence type="ECO:0000256" key="2">
    <source>
        <dbReference type="ARBA" id="ARBA00022605"/>
    </source>
</evidence>
<dbReference type="Gene3D" id="3.40.309.10">
    <property type="entry name" value="Aldehyde Dehydrogenase, Chain A, domain 2"/>
    <property type="match status" value="1"/>
</dbReference>
<evidence type="ECO:0000256" key="4">
    <source>
        <dbReference type="ARBA" id="ARBA00022857"/>
    </source>
</evidence>
<dbReference type="InterPro" id="IPR000965">
    <property type="entry name" value="GPR_dom"/>
</dbReference>
<comment type="function">
    <text evidence="7">Catalyzes the NADPH-dependent reduction of L-glutamate 5-phosphate into L-glutamate 5-semialdehyde and phosphate. The product spontaneously undergoes cyclization to form 1-pyrroline-5-carboxylate.</text>
</comment>
<comment type="catalytic activity">
    <reaction evidence="6 7">
        <text>L-glutamate 5-semialdehyde + phosphate + NADP(+) = L-glutamyl 5-phosphate + NADPH + H(+)</text>
        <dbReference type="Rhea" id="RHEA:19541"/>
        <dbReference type="ChEBI" id="CHEBI:15378"/>
        <dbReference type="ChEBI" id="CHEBI:43474"/>
        <dbReference type="ChEBI" id="CHEBI:57783"/>
        <dbReference type="ChEBI" id="CHEBI:58066"/>
        <dbReference type="ChEBI" id="CHEBI:58274"/>
        <dbReference type="ChEBI" id="CHEBI:58349"/>
        <dbReference type="EC" id="1.2.1.41"/>
    </reaction>
</comment>
<reference evidence="9 10" key="1">
    <citation type="journal article" date="2021" name="Sci. Rep.">
        <title>The distribution of antibiotic resistance genes in chicken gut microbiota commensals.</title>
        <authorList>
            <person name="Juricova H."/>
            <person name="Matiasovicova J."/>
            <person name="Kubasova T."/>
            <person name="Cejkova D."/>
            <person name="Rychlik I."/>
        </authorList>
    </citation>
    <scope>NUCLEOTIDE SEQUENCE [LARGE SCALE GENOMIC DNA]</scope>
    <source>
        <strain evidence="9 10">An564</strain>
    </source>
</reference>
<dbReference type="InterPro" id="IPR012134">
    <property type="entry name" value="Glu-5-SA_DH"/>
</dbReference>
<dbReference type="SUPFAM" id="SSF53720">
    <property type="entry name" value="ALDH-like"/>
    <property type="match status" value="1"/>
</dbReference>
<dbReference type="InterPro" id="IPR016163">
    <property type="entry name" value="Ald_DH_C"/>
</dbReference>
<comment type="pathway">
    <text evidence="1 7">Amino-acid biosynthesis; L-proline biosynthesis; L-glutamate 5-semialdehyde from L-glutamate: step 2/2.</text>
</comment>
<dbReference type="RefSeq" id="WP_204721460.1">
    <property type="nucleotide sequence ID" value="NZ_JACSNR010000009.1"/>
</dbReference>
<dbReference type="CDD" id="cd07079">
    <property type="entry name" value="ALDH_F18-19_ProA-GPR"/>
    <property type="match status" value="1"/>
</dbReference>
<keyword evidence="4 7" id="KW-0521">NADP</keyword>
<dbReference type="Proteomes" id="UP000724149">
    <property type="component" value="Unassembled WGS sequence"/>
</dbReference>
<comment type="similarity">
    <text evidence="7">Belongs to the gamma-glutamyl phosphate reductase family.</text>
</comment>
<keyword evidence="5 7" id="KW-0560">Oxidoreductase</keyword>
<dbReference type="NCBIfam" id="NF001221">
    <property type="entry name" value="PRK00197.1"/>
    <property type="match status" value="1"/>
</dbReference>
<evidence type="ECO:0000256" key="3">
    <source>
        <dbReference type="ARBA" id="ARBA00022650"/>
    </source>
</evidence>
<proteinExistence type="inferred from homology"/>
<keyword evidence="2 7" id="KW-0028">Amino-acid biosynthesis</keyword>
<dbReference type="GO" id="GO:0004350">
    <property type="term" value="F:glutamate-5-semialdehyde dehydrogenase activity"/>
    <property type="evidence" value="ECO:0007669"/>
    <property type="project" value="UniProtKB-EC"/>
</dbReference>
<dbReference type="HAMAP" id="MF_00412">
    <property type="entry name" value="ProA"/>
    <property type="match status" value="1"/>
</dbReference>